<evidence type="ECO:0000256" key="1">
    <source>
        <dbReference type="SAM" id="MobiDB-lite"/>
    </source>
</evidence>
<organism evidence="2 3">
    <name type="scientific">Mycena albidolilacea</name>
    <dbReference type="NCBI Taxonomy" id="1033008"/>
    <lineage>
        <taxon>Eukaryota</taxon>
        <taxon>Fungi</taxon>
        <taxon>Dikarya</taxon>
        <taxon>Basidiomycota</taxon>
        <taxon>Agaricomycotina</taxon>
        <taxon>Agaricomycetes</taxon>
        <taxon>Agaricomycetidae</taxon>
        <taxon>Agaricales</taxon>
        <taxon>Marasmiineae</taxon>
        <taxon>Mycenaceae</taxon>
        <taxon>Mycena</taxon>
    </lineage>
</organism>
<dbReference type="Proteomes" id="UP001218218">
    <property type="component" value="Unassembled WGS sequence"/>
</dbReference>
<reference evidence="2" key="1">
    <citation type="submission" date="2023-03" db="EMBL/GenBank/DDBJ databases">
        <title>Massive genome expansion in bonnet fungi (Mycena s.s.) driven by repeated elements and novel gene families across ecological guilds.</title>
        <authorList>
            <consortium name="Lawrence Berkeley National Laboratory"/>
            <person name="Harder C.B."/>
            <person name="Miyauchi S."/>
            <person name="Viragh M."/>
            <person name="Kuo A."/>
            <person name="Thoen E."/>
            <person name="Andreopoulos B."/>
            <person name="Lu D."/>
            <person name="Skrede I."/>
            <person name="Drula E."/>
            <person name="Henrissat B."/>
            <person name="Morin E."/>
            <person name="Kohler A."/>
            <person name="Barry K."/>
            <person name="LaButti K."/>
            <person name="Morin E."/>
            <person name="Salamov A."/>
            <person name="Lipzen A."/>
            <person name="Mereny Z."/>
            <person name="Hegedus B."/>
            <person name="Baldrian P."/>
            <person name="Stursova M."/>
            <person name="Weitz H."/>
            <person name="Taylor A."/>
            <person name="Grigoriev I.V."/>
            <person name="Nagy L.G."/>
            <person name="Martin F."/>
            <person name="Kauserud H."/>
        </authorList>
    </citation>
    <scope>NUCLEOTIDE SEQUENCE</scope>
    <source>
        <strain evidence="2">CBHHK002</strain>
    </source>
</reference>
<dbReference type="Gene3D" id="2.60.120.200">
    <property type="match status" value="1"/>
</dbReference>
<sequence>MGVESGMVDDSVHDDAGEWGSPGGREAEESSGGTALNLDCDTAIAGNAGCGVKLGQATSYGPVFKANGGGWCTPMLNLIVVVDRYATERTNSFISVWFWARDDPAVPADVKAGGGSVDMDKWGTPSATFPSTMCDIEEHFAAHNIIIYLTFCGDWAGQASIYASSGCPSTCNDFFYLPSSIGRVGQFFAFQNC</sequence>
<evidence type="ECO:0000313" key="3">
    <source>
        <dbReference type="Proteomes" id="UP001218218"/>
    </source>
</evidence>
<dbReference type="Pfam" id="PF26113">
    <property type="entry name" value="GH16_XgeA"/>
    <property type="match status" value="1"/>
</dbReference>
<keyword evidence="3" id="KW-1185">Reference proteome</keyword>
<feature type="region of interest" description="Disordered" evidence="1">
    <location>
        <begin position="1"/>
        <end position="33"/>
    </location>
</feature>
<dbReference type="EMBL" id="JARIHO010000015">
    <property type="protein sequence ID" value="KAJ7349910.1"/>
    <property type="molecule type" value="Genomic_DNA"/>
</dbReference>
<gene>
    <name evidence="2" type="ORF">DFH08DRAFT_807243</name>
</gene>
<evidence type="ECO:0000313" key="2">
    <source>
        <dbReference type="EMBL" id="KAJ7349910.1"/>
    </source>
</evidence>
<accession>A0AAD7A698</accession>
<dbReference type="AlphaFoldDB" id="A0AAD7A698"/>
<proteinExistence type="predicted"/>
<name>A0AAD7A698_9AGAR</name>
<protein>
    <submittedName>
        <fullName evidence="2">Uncharacterized protein</fullName>
    </submittedName>
</protein>
<comment type="caution">
    <text evidence="2">The sequence shown here is derived from an EMBL/GenBank/DDBJ whole genome shotgun (WGS) entry which is preliminary data.</text>
</comment>